<dbReference type="HAMAP" id="MF_01685">
    <property type="entry name" value="FENR2"/>
    <property type="match status" value="1"/>
</dbReference>
<comment type="catalytic activity">
    <reaction evidence="6">
        <text>2 reduced [2Fe-2S]-[ferredoxin] + NADP(+) + H(+) = 2 oxidized [2Fe-2S]-[ferredoxin] + NADPH</text>
        <dbReference type="Rhea" id="RHEA:20125"/>
        <dbReference type="Rhea" id="RHEA-COMP:10000"/>
        <dbReference type="Rhea" id="RHEA-COMP:10001"/>
        <dbReference type="ChEBI" id="CHEBI:15378"/>
        <dbReference type="ChEBI" id="CHEBI:33737"/>
        <dbReference type="ChEBI" id="CHEBI:33738"/>
        <dbReference type="ChEBI" id="CHEBI:57783"/>
        <dbReference type="ChEBI" id="CHEBI:58349"/>
        <dbReference type="EC" id="1.18.1.2"/>
    </reaction>
</comment>
<feature type="binding site" evidence="6">
    <location>
        <position position="97"/>
    </location>
    <ligand>
        <name>FAD</name>
        <dbReference type="ChEBI" id="CHEBI:57692"/>
    </ligand>
</feature>
<organism evidence="8 9">
    <name type="scientific">Amycolatopsis rhabdoformis</name>
    <dbReference type="NCBI Taxonomy" id="1448059"/>
    <lineage>
        <taxon>Bacteria</taxon>
        <taxon>Bacillati</taxon>
        <taxon>Actinomycetota</taxon>
        <taxon>Actinomycetes</taxon>
        <taxon>Pseudonocardiales</taxon>
        <taxon>Pseudonocardiaceae</taxon>
        <taxon>Amycolatopsis</taxon>
    </lineage>
</organism>
<sequence length="338" mass="35299">MSTQDTMQDTAPVVADVLVVGAGPTGLYAAYYAGFRGLSVAVVDSLPEPGGQISAMYPEKQIFDIAGFPSVRGRDLVERLLEQAAPFGPRYLLGHRAEVLERGPGTFAVTTHLGTRIEARAVIVTGGIGTFTPRPLGPAAAFDGAGLAYFVRHLDDYAGTDVVIVGGGDSAFDWALALHPVAKSVKLVHRRDTFRAHPTTVAAVRELGVELVVNAEISRVCGSAEIAGVEVKSGDVTRELACGRIIAALGFTANLGPLLKWGIDVENRRHLPVDAAMATSVPGIFAAGDINDYPGKVRLIAVGFGEAATAVNNAAHHIDPAAPVFPGHSTDEPAPARV</sequence>
<keyword evidence="4 6" id="KW-0560">Oxidoreductase</keyword>
<evidence type="ECO:0000256" key="4">
    <source>
        <dbReference type="ARBA" id="ARBA00023002"/>
    </source>
</evidence>
<evidence type="ECO:0000256" key="2">
    <source>
        <dbReference type="ARBA" id="ARBA00022827"/>
    </source>
</evidence>
<keyword evidence="3 6" id="KW-0521">NADP</keyword>
<dbReference type="EC" id="1.18.1.2" evidence="6"/>
<dbReference type="SUPFAM" id="SSF51905">
    <property type="entry name" value="FAD/NAD(P)-binding domain"/>
    <property type="match status" value="1"/>
</dbReference>
<keyword evidence="1 6" id="KW-0285">Flavoprotein</keyword>
<name>A0ABZ1IAD0_9PSEU</name>
<dbReference type="PRINTS" id="PR00368">
    <property type="entry name" value="FADPNR"/>
</dbReference>
<feature type="domain" description="FAD/NAD(P)-binding" evidence="7">
    <location>
        <begin position="16"/>
        <end position="301"/>
    </location>
</feature>
<feature type="binding site" evidence="6">
    <location>
        <position position="131"/>
    </location>
    <ligand>
        <name>FAD</name>
        <dbReference type="ChEBI" id="CHEBI:57692"/>
    </ligand>
</feature>
<keyword evidence="9" id="KW-1185">Reference proteome</keyword>
<keyword evidence="2 6" id="KW-0274">FAD</keyword>
<dbReference type="PANTHER" id="PTHR48105">
    <property type="entry name" value="THIOREDOXIN REDUCTASE 1-RELATED-RELATED"/>
    <property type="match status" value="1"/>
</dbReference>
<reference evidence="8 9" key="1">
    <citation type="journal article" date="2015" name="Int. J. Syst. Evol. Microbiol.">
        <title>Amycolatopsis rhabdoformis sp. nov., an actinomycete isolated from a tropical forest soil.</title>
        <authorList>
            <person name="Souza W.R."/>
            <person name="Silva R.E."/>
            <person name="Goodfellow M."/>
            <person name="Busarakam K."/>
            <person name="Figueiro F.S."/>
            <person name="Ferreira D."/>
            <person name="Rodrigues-Filho E."/>
            <person name="Moraes L.A.B."/>
            <person name="Zucchi T.D."/>
        </authorList>
    </citation>
    <scope>NUCLEOTIDE SEQUENCE [LARGE SCALE GENOMIC DNA]</scope>
    <source>
        <strain evidence="8 9">NCIMB 14900</strain>
    </source>
</reference>
<dbReference type="InterPro" id="IPR036188">
    <property type="entry name" value="FAD/NAD-bd_sf"/>
</dbReference>
<comment type="subunit">
    <text evidence="6">Homodimer.</text>
</comment>
<evidence type="ECO:0000256" key="1">
    <source>
        <dbReference type="ARBA" id="ARBA00022630"/>
    </source>
</evidence>
<comment type="catalytic activity">
    <reaction evidence="5">
        <text>[thioredoxin]-dithiol + NADP(+) = [thioredoxin]-disulfide + NADPH + H(+)</text>
        <dbReference type="Rhea" id="RHEA:20345"/>
        <dbReference type="Rhea" id="RHEA-COMP:10698"/>
        <dbReference type="Rhea" id="RHEA-COMP:10700"/>
        <dbReference type="ChEBI" id="CHEBI:15378"/>
        <dbReference type="ChEBI" id="CHEBI:29950"/>
        <dbReference type="ChEBI" id="CHEBI:50058"/>
        <dbReference type="ChEBI" id="CHEBI:57783"/>
        <dbReference type="ChEBI" id="CHEBI:58349"/>
        <dbReference type="EC" id="1.8.1.9"/>
    </reaction>
</comment>
<evidence type="ECO:0000256" key="5">
    <source>
        <dbReference type="ARBA" id="ARBA00048132"/>
    </source>
</evidence>
<dbReference type="PRINTS" id="PR00469">
    <property type="entry name" value="PNDRDTASEII"/>
</dbReference>
<evidence type="ECO:0000313" key="8">
    <source>
        <dbReference type="EMBL" id="WSE31424.1"/>
    </source>
</evidence>
<feature type="binding site" evidence="6">
    <location>
        <position position="52"/>
    </location>
    <ligand>
        <name>FAD</name>
        <dbReference type="ChEBI" id="CHEBI:57692"/>
    </ligand>
</feature>
<accession>A0ABZ1IAD0</accession>
<dbReference type="Proteomes" id="UP001330812">
    <property type="component" value="Chromosome"/>
</dbReference>
<evidence type="ECO:0000256" key="6">
    <source>
        <dbReference type="HAMAP-Rule" id="MF_01685"/>
    </source>
</evidence>
<feature type="binding site" evidence="6">
    <location>
        <position position="25"/>
    </location>
    <ligand>
        <name>FAD</name>
        <dbReference type="ChEBI" id="CHEBI:57692"/>
    </ligand>
</feature>
<feature type="binding site" evidence="6">
    <location>
        <position position="57"/>
    </location>
    <ligand>
        <name>FAD</name>
        <dbReference type="ChEBI" id="CHEBI:57692"/>
    </ligand>
</feature>
<dbReference type="InterPro" id="IPR023753">
    <property type="entry name" value="FAD/NAD-binding_dom"/>
</dbReference>
<comment type="cofactor">
    <cofactor evidence="6">
        <name>FAD</name>
        <dbReference type="ChEBI" id="CHEBI:57692"/>
    </cofactor>
    <text evidence="6">Binds 1 FAD per subunit.</text>
</comment>
<feature type="binding site" evidence="6">
    <location>
        <position position="44"/>
    </location>
    <ligand>
        <name>FAD</name>
        <dbReference type="ChEBI" id="CHEBI:57692"/>
    </ligand>
</feature>
<dbReference type="EMBL" id="CP142149">
    <property type="protein sequence ID" value="WSE31424.1"/>
    <property type="molecule type" value="Genomic_DNA"/>
</dbReference>
<dbReference type="InterPro" id="IPR050097">
    <property type="entry name" value="Ferredoxin-NADP_redctase_2"/>
</dbReference>
<protein>
    <recommendedName>
        <fullName evidence="6">Ferredoxin--NADP reductase</fullName>
        <shortName evidence="6">FNR</shortName>
        <shortName evidence="6">Fd-NADP(+) reductase</shortName>
        <ecNumber evidence="6">1.18.1.2</ecNumber>
    </recommendedName>
</protein>
<feature type="binding site" evidence="6">
    <location>
        <position position="330"/>
    </location>
    <ligand>
        <name>FAD</name>
        <dbReference type="ChEBI" id="CHEBI:57692"/>
    </ligand>
</feature>
<comment type="similarity">
    <text evidence="6">Belongs to the ferredoxin--NADP reductase type 2 family.</text>
</comment>
<proteinExistence type="inferred from homology"/>
<dbReference type="Pfam" id="PF07992">
    <property type="entry name" value="Pyr_redox_2"/>
    <property type="match status" value="1"/>
</dbReference>
<dbReference type="Gene3D" id="3.50.50.60">
    <property type="entry name" value="FAD/NAD(P)-binding domain"/>
    <property type="match status" value="2"/>
</dbReference>
<gene>
    <name evidence="8" type="ORF">VSH64_04780</name>
</gene>
<feature type="binding site" evidence="6">
    <location>
        <position position="289"/>
    </location>
    <ligand>
        <name>FAD</name>
        <dbReference type="ChEBI" id="CHEBI:57692"/>
    </ligand>
</feature>
<evidence type="ECO:0000313" key="9">
    <source>
        <dbReference type="Proteomes" id="UP001330812"/>
    </source>
</evidence>
<evidence type="ECO:0000256" key="3">
    <source>
        <dbReference type="ARBA" id="ARBA00022857"/>
    </source>
</evidence>
<evidence type="ECO:0000259" key="7">
    <source>
        <dbReference type="Pfam" id="PF07992"/>
    </source>
</evidence>
<dbReference type="InterPro" id="IPR022890">
    <property type="entry name" value="Fd--NADP_Rdtase_type_2"/>
</dbReference>